<dbReference type="EMBL" id="JAGTJR010000010">
    <property type="protein sequence ID" value="KAH7053256.1"/>
    <property type="molecule type" value="Genomic_DNA"/>
</dbReference>
<evidence type="ECO:0000313" key="1">
    <source>
        <dbReference type="EMBL" id="KAH7053256.1"/>
    </source>
</evidence>
<proteinExistence type="predicted"/>
<organism evidence="1 2">
    <name type="scientific">Macrophomina phaseolina</name>
    <dbReference type="NCBI Taxonomy" id="35725"/>
    <lineage>
        <taxon>Eukaryota</taxon>
        <taxon>Fungi</taxon>
        <taxon>Dikarya</taxon>
        <taxon>Ascomycota</taxon>
        <taxon>Pezizomycotina</taxon>
        <taxon>Dothideomycetes</taxon>
        <taxon>Dothideomycetes incertae sedis</taxon>
        <taxon>Botryosphaeriales</taxon>
        <taxon>Botryosphaeriaceae</taxon>
        <taxon>Macrophomina</taxon>
    </lineage>
</organism>
<keyword evidence="2" id="KW-1185">Reference proteome</keyword>
<gene>
    <name evidence="1" type="ORF">B0J12DRAFT_784802</name>
</gene>
<sequence>MGSATQSISGSLFLGGYNQSRVISTPVSATNNSFISLAGIPLAVRADPGVPYFYLPGAACDNNVAAHLPVTCPPSYGLYPSTFSGTSSFTAPVSITLTLSFLIASGGPTSFFPCRPYTPAAAAAAASTAPQAPILLGRAFLQGAFLAQNSQSGAAWLAQAPGLAFAAENVKSTEV</sequence>
<protein>
    <submittedName>
        <fullName evidence="1">Uncharacterized protein</fullName>
    </submittedName>
</protein>
<name>A0ABQ8GEA6_9PEZI</name>
<reference evidence="1 2" key="1">
    <citation type="journal article" date="2021" name="Nat. Commun.">
        <title>Genetic determinants of endophytism in the Arabidopsis root mycobiome.</title>
        <authorList>
            <person name="Mesny F."/>
            <person name="Miyauchi S."/>
            <person name="Thiergart T."/>
            <person name="Pickel B."/>
            <person name="Atanasova L."/>
            <person name="Karlsson M."/>
            <person name="Huettel B."/>
            <person name="Barry K.W."/>
            <person name="Haridas S."/>
            <person name="Chen C."/>
            <person name="Bauer D."/>
            <person name="Andreopoulos W."/>
            <person name="Pangilinan J."/>
            <person name="LaButti K."/>
            <person name="Riley R."/>
            <person name="Lipzen A."/>
            <person name="Clum A."/>
            <person name="Drula E."/>
            <person name="Henrissat B."/>
            <person name="Kohler A."/>
            <person name="Grigoriev I.V."/>
            <person name="Martin F.M."/>
            <person name="Hacquard S."/>
        </authorList>
    </citation>
    <scope>NUCLEOTIDE SEQUENCE [LARGE SCALE GENOMIC DNA]</scope>
    <source>
        <strain evidence="1 2">MPI-SDFR-AT-0080</strain>
    </source>
</reference>
<dbReference type="InterPro" id="IPR021109">
    <property type="entry name" value="Peptidase_aspartic_dom_sf"/>
</dbReference>
<comment type="caution">
    <text evidence="1">The sequence shown here is derived from an EMBL/GenBank/DDBJ whole genome shotgun (WGS) entry which is preliminary data.</text>
</comment>
<dbReference type="Proteomes" id="UP000774617">
    <property type="component" value="Unassembled WGS sequence"/>
</dbReference>
<dbReference type="SUPFAM" id="SSF50630">
    <property type="entry name" value="Acid proteases"/>
    <property type="match status" value="1"/>
</dbReference>
<accession>A0ABQ8GEA6</accession>
<evidence type="ECO:0000313" key="2">
    <source>
        <dbReference type="Proteomes" id="UP000774617"/>
    </source>
</evidence>